<dbReference type="Gene3D" id="1.10.1200.10">
    <property type="entry name" value="ACP-like"/>
    <property type="match status" value="1"/>
</dbReference>
<dbReference type="InterPro" id="IPR013968">
    <property type="entry name" value="PKS_KR"/>
</dbReference>
<dbReference type="InterPro" id="IPR011032">
    <property type="entry name" value="GroES-like_sf"/>
</dbReference>
<keyword evidence="3" id="KW-0808">Transferase</keyword>
<keyword evidence="1" id="KW-0596">Phosphopantetheine</keyword>
<feature type="active site" description="Proton donor; for dehydratase activity" evidence="8">
    <location>
        <position position="1214"/>
    </location>
</feature>
<dbReference type="InterPro" id="IPR020806">
    <property type="entry name" value="PKS_PP-bd"/>
</dbReference>
<evidence type="ECO:0000259" key="11">
    <source>
        <dbReference type="PROSITE" id="PS52004"/>
    </source>
</evidence>
<dbReference type="InterPro" id="IPR001227">
    <property type="entry name" value="Ac_transferase_dom_sf"/>
</dbReference>
<dbReference type="SMART" id="SM00826">
    <property type="entry name" value="PKS_DH"/>
    <property type="match status" value="1"/>
</dbReference>
<dbReference type="PROSITE" id="PS50075">
    <property type="entry name" value="CARRIER"/>
    <property type="match status" value="1"/>
</dbReference>
<dbReference type="InterPro" id="IPR020841">
    <property type="entry name" value="PKS_Beta-ketoAc_synthase_dom"/>
</dbReference>
<evidence type="ECO:0000256" key="6">
    <source>
        <dbReference type="ARBA" id="ARBA00023268"/>
    </source>
</evidence>
<keyword evidence="7" id="KW-0012">Acyltransferase</keyword>
<comment type="caution">
    <text evidence="13">The sequence shown here is derived from an EMBL/GenBank/DDBJ whole genome shotgun (WGS) entry which is preliminary data.</text>
</comment>
<feature type="region of interest" description="Disordered" evidence="9">
    <location>
        <begin position="496"/>
        <end position="523"/>
    </location>
</feature>
<dbReference type="PROSITE" id="PS52019">
    <property type="entry name" value="PKS_MFAS_DH"/>
    <property type="match status" value="1"/>
</dbReference>
<sequence>MEPIAIVGISLKLPQGAEDEASFWDMLEKGRNTVSEWPESRANLEAFYHPETKELNTACTITHLKTKGAHFLREDPAVFDAPFFSITSKEAASMDPQQRWVLETTYRALENAGIPAENLAGTNTAVYSFAMAFDYFRMISKDPDDAPLNVSTGTGPSILANRISWFWDLKGPSIVLNTACSTSVIAVDIACQSLRSGQSSMAILAGSNFLLSAELSVHLCNMGFLAPDGVCHSFDERASGYGRGEGCIVLVLKRLSDAVRDGNMIRAVIRGSGTNQDGHTPGITQPSAEAQEALIKMVYANAGLGLESTRYVEAHGTGTQVGDATEVKSIGRVFKSSRSRQEPLYVGSIKANVGHLEAGSGLAGIAKCISVLERGIIPPVAMFEKLNPKINAKLYNLEIPKTCIPWPHAGLRRISLNSFGFGGSNAHMILDDAYHTLESLSLNGLYHRPSSAAALEEHLEPLNGHLNGYVNGHTNGDSNHLNGHANGNLNGYVNGTNGATNGNTNGTLNGHTNGHAEDDRQASSSPDYQLLMWTAKNEASLKRMLPQHVEYYGSKIVGSKELLKRLAFTLADRRSVMPWRSYAIADAQDKSEALNSALSAPVRASRDVRLAFIFTGQGAQYVGMGLGLLEYPVFASTLSKISQIFRELGADWTLLEEMRCAERINNARFSQPLCTALQIALIELLRSFNISPDAVVGHSSGEIAAAYTIGALSLESACKVAYHRGRLAALMSSSQPVKGAMMSVNLPELEVPAYLTKHSLESLTVACINSPSNVTISGPENDIESLKKILDEEKIFARTVKTGIAYHSPAMQQISAEYIDSIGTLEMGSSRNGQILMISSVTGHKVTPQILCNAQYWVDNLVSPVQFCDALQYIATAAPKIDGLAKISDYLEIGPAAALRRPADDSLSQVIGKKGFRYGAVLSKFEPPMKAVLGMAGRLFAFGYPLSISALNRQDLNKATVTPFLVDMPEYPFDHSLKYWHESRLSRDWRLRGAAPRSLLGMRATDWNPLQPSWRKLLSVEHDPWLADHMVGETILYPAAGTLMMSLEAVRQFFKDHTVTSFMVKEATFGKPIILRTEGKTEVTIELHPLQESYEKSPTRAEVRIFACLDNHWSECFRALIHPEFALDPDEVDKGRAFQSYMDTLRQDLLQAKTSCTKAVSKREFYKWFTDLGLKYGPAFALSDKFFYDGGDVGTAQIDVDQQFEGIVHPGVLDSALQVCALAPSKGMTCELPTMVPHKMVDTWVSASGWQRPQNKLIQVVARNKADGSASSYESGLVLYDENGSPLFHLKSFITSAVVGGESADESRSKLLHSIDWKPQLSLLVPEQLQRYCKADEYFEDETNEIVFSSQLESTLRAVLQHNLDQLVRSDWSLVPGHMRQYVDWAKSQLQQVPGRTKDVVSEEDLIAELENLRAKKPSCSLLVEVALHLVSIVRGEVDASEYIGSAQLTKNFWEEQLHHTFSHKLVTFLELTAHQNPAQRILEVGAGQGLLTSRVVEALEKIETRTGGNSFSHYVCTDTTTDRFEAAQEQFADQLDRLSFKPLDLDSEITNQGFEAGSFDLVFADNALRSSKNLSNTLESLQRVLKPGGHIILHEFTASDNFLMQFVFSLSSSWWDSEEKTRSSRPTITEPEWDTALRSAGFSGNDLVIRDFKADGAHKTSIIVSTASPNMVMPTNKSRNIFFVINSDDEYQSNIALATANGPFDSWGYQTKVLYLSQVTQATLSPSDCVIFLADLGKKALLHDISATNLSLILKWVQSSTSLIWVSSIDTSEGLHPLSEPFSGLKDGFTRTLRAEFTSKHIVSATLEGDARDINRTVQDISQIFLSAIESLSPEHEYVVREGQVLIPRMVEEINLNKDFNSSLRAELKSEPWLPGPPLSLEIARRGSLESLQFVEDMWYYEDLGPHDVEIEAKSWGVGFQDVAYALGKTDGGYLGSDCSGVVTRVGPECTSITVGDRVCMYTEGSMKAYSRAEEHRVIKLADHISFNDAAALLSPALAVLYSLIEVGRLEKGEKVLIHSASGATGQLAIQVAKMIGAEIFVTVGHEDKKRLLQETYGIPTDHIFYSRNNTFAKGIMCLTNNYGVDVVLNSLVGEDLRASWECLAPYGRFLEIGKEDIGANSSLPMGAFAGNKSFTSIDLRHVYRHRKETSKSLLTKAMKLVSYGAIYSPKPLSSFGLASIKEAFSHINGGRNAGRVVISIEPTAVVEKRIIHRRTWTFDANATYLVSGGLGGIGRSMLRWMVDRGARNLVVPSRSGAASGAALELVDDLTGRGVNIITPKCDVASQESLSQVLDDCEKTMPPIRGCINAAMVLNDSIFENMTHDQWERTVRSKVQTSWNLHTLLPRNLDFFILLSSVSGIIGNGGQANYATGCTFQDALARYRINQGQRALSIDVGAMKGIGVIAETDNLKKTFASATNLVLVEEKELLTFLEIACDPALEFPSPERSQVSMGIVTPRDLLSRGLDIVDMMERPMYAFFSQARGMSDNSSSNDTNFAALFRQSSSAVDRAQIVSEALAKKLSKALSMQAEDIDCDKPLHAYGVDSLVAVELRGWIGKEFAADVSVFEMMGGRSIFSIAELATEASQIGLEK</sequence>
<dbReference type="Gene3D" id="3.40.50.150">
    <property type="entry name" value="Vaccinia Virus protein VP39"/>
    <property type="match status" value="1"/>
</dbReference>
<dbReference type="Pfam" id="PF08240">
    <property type="entry name" value="ADH_N"/>
    <property type="match status" value="1"/>
</dbReference>
<feature type="compositionally biased region" description="Low complexity" evidence="9">
    <location>
        <begin position="496"/>
        <end position="513"/>
    </location>
</feature>
<dbReference type="InterPro" id="IPR049551">
    <property type="entry name" value="PKS_DH_C"/>
</dbReference>
<dbReference type="InterPro" id="IPR049900">
    <property type="entry name" value="PKS_mFAS_DH"/>
</dbReference>
<keyword evidence="14" id="KW-1185">Reference proteome</keyword>
<dbReference type="Pfam" id="PF13847">
    <property type="entry name" value="Methyltransf_31"/>
    <property type="match status" value="1"/>
</dbReference>
<dbReference type="GO" id="GO:0006633">
    <property type="term" value="P:fatty acid biosynthetic process"/>
    <property type="evidence" value="ECO:0007669"/>
    <property type="project" value="InterPro"/>
</dbReference>
<feature type="region of interest" description="N-terminal hotdog fold" evidence="8">
    <location>
        <begin position="997"/>
        <end position="1128"/>
    </location>
</feature>
<dbReference type="SMART" id="SM00829">
    <property type="entry name" value="PKS_ER"/>
    <property type="match status" value="1"/>
</dbReference>
<dbReference type="CDD" id="cd05195">
    <property type="entry name" value="enoyl_red"/>
    <property type="match status" value="1"/>
</dbReference>
<dbReference type="Pfam" id="PF00109">
    <property type="entry name" value="ketoacyl-synt"/>
    <property type="match status" value="1"/>
</dbReference>
<dbReference type="InterPro" id="IPR006162">
    <property type="entry name" value="Ppantetheine_attach_site"/>
</dbReference>
<evidence type="ECO:0000313" key="13">
    <source>
        <dbReference type="EMBL" id="CAH0050429.1"/>
    </source>
</evidence>
<dbReference type="Proteomes" id="UP000775872">
    <property type="component" value="Unassembled WGS sequence"/>
</dbReference>
<dbReference type="SUPFAM" id="SSF53901">
    <property type="entry name" value="Thiolase-like"/>
    <property type="match status" value="1"/>
</dbReference>
<dbReference type="EMBL" id="CABFOC020000035">
    <property type="protein sequence ID" value="CAH0050429.1"/>
    <property type="molecule type" value="Genomic_DNA"/>
</dbReference>
<dbReference type="Pfam" id="PF14765">
    <property type="entry name" value="PS-DH"/>
    <property type="match status" value="1"/>
</dbReference>
<dbReference type="Gene3D" id="3.40.50.720">
    <property type="entry name" value="NAD(P)-binding Rossmann-like Domain"/>
    <property type="match status" value="1"/>
</dbReference>
<dbReference type="OrthoDB" id="329835at2759"/>
<evidence type="ECO:0000256" key="7">
    <source>
        <dbReference type="ARBA" id="ARBA00023315"/>
    </source>
</evidence>
<evidence type="ECO:0000256" key="3">
    <source>
        <dbReference type="ARBA" id="ARBA00022679"/>
    </source>
</evidence>
<proteinExistence type="predicted"/>
<dbReference type="SMART" id="SM00823">
    <property type="entry name" value="PKS_PP"/>
    <property type="match status" value="1"/>
</dbReference>
<dbReference type="Pfam" id="PF21089">
    <property type="entry name" value="PKS_DH_N"/>
    <property type="match status" value="1"/>
</dbReference>
<dbReference type="InterPro" id="IPR057326">
    <property type="entry name" value="KR_dom"/>
</dbReference>
<dbReference type="SUPFAM" id="SSF51735">
    <property type="entry name" value="NAD(P)-binding Rossmann-fold domains"/>
    <property type="match status" value="2"/>
</dbReference>
<dbReference type="InterPro" id="IPR016035">
    <property type="entry name" value="Acyl_Trfase/lysoPLipase"/>
</dbReference>
<dbReference type="CDD" id="cd02440">
    <property type="entry name" value="AdoMet_MTases"/>
    <property type="match status" value="1"/>
</dbReference>
<dbReference type="SMART" id="SM00825">
    <property type="entry name" value="PKS_KS"/>
    <property type="match status" value="1"/>
</dbReference>
<dbReference type="PANTHER" id="PTHR43775:SF29">
    <property type="entry name" value="ASPERFURANONE POLYKETIDE SYNTHASE AFOG-RELATED"/>
    <property type="match status" value="1"/>
</dbReference>
<dbReference type="InterPro" id="IPR049552">
    <property type="entry name" value="PKS_DH_N"/>
</dbReference>
<dbReference type="GO" id="GO:0031177">
    <property type="term" value="F:phosphopantetheine binding"/>
    <property type="evidence" value="ECO:0007669"/>
    <property type="project" value="InterPro"/>
</dbReference>
<feature type="domain" description="Ketosynthase family 3 (KS3)" evidence="11">
    <location>
        <begin position="1"/>
        <end position="432"/>
    </location>
</feature>
<dbReference type="Pfam" id="PF00107">
    <property type="entry name" value="ADH_zinc_N"/>
    <property type="match status" value="1"/>
</dbReference>
<dbReference type="Gene3D" id="3.40.366.10">
    <property type="entry name" value="Malonyl-Coenzyme A Acyl Carrier Protein, domain 2"/>
    <property type="match status" value="1"/>
</dbReference>
<dbReference type="SUPFAM" id="SSF55048">
    <property type="entry name" value="Probable ACP-binding domain of malonyl-CoA ACP transacylase"/>
    <property type="match status" value="1"/>
</dbReference>
<evidence type="ECO:0000256" key="8">
    <source>
        <dbReference type="PROSITE-ProRule" id="PRU01363"/>
    </source>
</evidence>
<dbReference type="InterPro" id="IPR050091">
    <property type="entry name" value="PKS_NRPS_Biosynth_Enz"/>
</dbReference>
<dbReference type="InterPro" id="IPR018201">
    <property type="entry name" value="Ketoacyl_synth_AS"/>
</dbReference>
<dbReference type="GO" id="GO:0016491">
    <property type="term" value="F:oxidoreductase activity"/>
    <property type="evidence" value="ECO:0007669"/>
    <property type="project" value="UniProtKB-KW"/>
</dbReference>
<name>A0A9N9Z7T2_9HYPO</name>
<dbReference type="InterPro" id="IPR014031">
    <property type="entry name" value="Ketoacyl_synth_C"/>
</dbReference>
<dbReference type="SUPFAM" id="SSF52151">
    <property type="entry name" value="FabD/lysophospholipase-like"/>
    <property type="match status" value="1"/>
</dbReference>
<dbReference type="Gene3D" id="3.90.180.10">
    <property type="entry name" value="Medium-chain alcohol dehydrogenases, catalytic domain"/>
    <property type="match status" value="1"/>
</dbReference>
<evidence type="ECO:0000259" key="10">
    <source>
        <dbReference type="PROSITE" id="PS50075"/>
    </source>
</evidence>
<dbReference type="InterPro" id="IPR020807">
    <property type="entry name" value="PKS_DH"/>
</dbReference>
<dbReference type="GO" id="GO:0004312">
    <property type="term" value="F:fatty acid synthase activity"/>
    <property type="evidence" value="ECO:0007669"/>
    <property type="project" value="TreeGrafter"/>
</dbReference>
<dbReference type="InterPro" id="IPR013149">
    <property type="entry name" value="ADH-like_C"/>
</dbReference>
<keyword evidence="4" id="KW-0521">NADP</keyword>
<dbReference type="SMART" id="SM00827">
    <property type="entry name" value="PKS_AT"/>
    <property type="match status" value="1"/>
</dbReference>
<dbReference type="Pfam" id="PF02801">
    <property type="entry name" value="Ketoacyl-synt_C"/>
    <property type="match status" value="1"/>
</dbReference>
<dbReference type="InterPro" id="IPR025714">
    <property type="entry name" value="Methyltranfer_dom"/>
</dbReference>
<evidence type="ECO:0000259" key="12">
    <source>
        <dbReference type="PROSITE" id="PS52019"/>
    </source>
</evidence>
<dbReference type="PANTHER" id="PTHR43775">
    <property type="entry name" value="FATTY ACID SYNTHASE"/>
    <property type="match status" value="1"/>
</dbReference>
<dbReference type="InterPro" id="IPR014043">
    <property type="entry name" value="Acyl_transferase_dom"/>
</dbReference>
<dbReference type="GO" id="GO:0004315">
    <property type="term" value="F:3-oxoacyl-[acyl-carrier-protein] synthase activity"/>
    <property type="evidence" value="ECO:0007669"/>
    <property type="project" value="InterPro"/>
</dbReference>
<evidence type="ECO:0000256" key="4">
    <source>
        <dbReference type="ARBA" id="ARBA00022857"/>
    </source>
</evidence>
<gene>
    <name evidence="13" type="ORF">CSOL1703_00002401</name>
</gene>
<dbReference type="SMART" id="SM00822">
    <property type="entry name" value="PKS_KR"/>
    <property type="match status" value="1"/>
</dbReference>
<dbReference type="InterPro" id="IPR013154">
    <property type="entry name" value="ADH-like_N"/>
</dbReference>
<dbReference type="Pfam" id="PF23114">
    <property type="entry name" value="NAD-bd_HRPKS_sdrA"/>
    <property type="match status" value="1"/>
</dbReference>
<dbReference type="GO" id="GO:0030639">
    <property type="term" value="P:polyketide biosynthetic process"/>
    <property type="evidence" value="ECO:0007669"/>
    <property type="project" value="UniProtKB-ARBA"/>
</dbReference>
<organism evidence="13 14">
    <name type="scientific">Clonostachys solani</name>
    <dbReference type="NCBI Taxonomy" id="160281"/>
    <lineage>
        <taxon>Eukaryota</taxon>
        <taxon>Fungi</taxon>
        <taxon>Dikarya</taxon>
        <taxon>Ascomycota</taxon>
        <taxon>Pezizomycotina</taxon>
        <taxon>Sordariomycetes</taxon>
        <taxon>Hypocreomycetidae</taxon>
        <taxon>Hypocreales</taxon>
        <taxon>Bionectriaceae</taxon>
        <taxon>Clonostachys</taxon>
    </lineage>
</organism>
<evidence type="ECO:0008006" key="15">
    <source>
        <dbReference type="Google" id="ProtNLM"/>
    </source>
</evidence>
<protein>
    <recommendedName>
        <fullName evidence="15">Carrier domain-containing protein</fullName>
    </recommendedName>
</protein>
<dbReference type="Pfam" id="PF23297">
    <property type="entry name" value="ACP_SdgA_C"/>
    <property type="match status" value="1"/>
</dbReference>
<dbReference type="GO" id="GO:1901336">
    <property type="term" value="P:lactone biosynthetic process"/>
    <property type="evidence" value="ECO:0007669"/>
    <property type="project" value="UniProtKB-ARBA"/>
</dbReference>
<dbReference type="FunFam" id="3.40.50.720:FF:000209">
    <property type="entry name" value="Polyketide synthase Pks12"/>
    <property type="match status" value="1"/>
</dbReference>
<feature type="domain" description="PKS/mFAS DH" evidence="12">
    <location>
        <begin position="997"/>
        <end position="1304"/>
    </location>
</feature>
<keyword evidence="6" id="KW-0511">Multifunctional enzyme</keyword>
<dbReference type="Gene3D" id="3.30.70.3290">
    <property type="match status" value="1"/>
</dbReference>
<evidence type="ECO:0000256" key="5">
    <source>
        <dbReference type="ARBA" id="ARBA00023002"/>
    </source>
</evidence>
<dbReference type="InterPro" id="IPR036736">
    <property type="entry name" value="ACP-like_sf"/>
</dbReference>
<dbReference type="CDD" id="cd00833">
    <property type="entry name" value="PKS"/>
    <property type="match status" value="1"/>
</dbReference>
<dbReference type="PROSITE" id="PS00606">
    <property type="entry name" value="KS3_1"/>
    <property type="match status" value="1"/>
</dbReference>
<dbReference type="InterPro" id="IPR042104">
    <property type="entry name" value="PKS_dehydratase_sf"/>
</dbReference>
<keyword evidence="5" id="KW-0560">Oxidoreductase</keyword>
<dbReference type="InterPro" id="IPR016039">
    <property type="entry name" value="Thiolase-like"/>
</dbReference>
<evidence type="ECO:0000256" key="1">
    <source>
        <dbReference type="ARBA" id="ARBA00022450"/>
    </source>
</evidence>
<dbReference type="InterPro" id="IPR014030">
    <property type="entry name" value="Ketoacyl_synth_N"/>
</dbReference>
<evidence type="ECO:0000313" key="14">
    <source>
        <dbReference type="Proteomes" id="UP000775872"/>
    </source>
</evidence>
<evidence type="ECO:0000256" key="2">
    <source>
        <dbReference type="ARBA" id="ARBA00022553"/>
    </source>
</evidence>
<evidence type="ECO:0000256" key="9">
    <source>
        <dbReference type="SAM" id="MobiDB-lite"/>
    </source>
</evidence>
<dbReference type="SUPFAM" id="SSF47336">
    <property type="entry name" value="ACP-like"/>
    <property type="match status" value="1"/>
</dbReference>
<dbReference type="InterPro" id="IPR020843">
    <property type="entry name" value="ER"/>
</dbReference>
<feature type="active site" description="Proton acceptor; for dehydratase activity" evidence="8">
    <location>
        <position position="1029"/>
    </location>
</feature>
<dbReference type="InterPro" id="IPR009081">
    <property type="entry name" value="PP-bd_ACP"/>
</dbReference>
<feature type="region of interest" description="C-terminal hotdog fold" evidence="8">
    <location>
        <begin position="1157"/>
        <end position="1304"/>
    </location>
</feature>
<dbReference type="PROSITE" id="PS52004">
    <property type="entry name" value="KS3_2"/>
    <property type="match status" value="1"/>
</dbReference>
<dbReference type="InterPro" id="IPR029063">
    <property type="entry name" value="SAM-dependent_MTases_sf"/>
</dbReference>
<dbReference type="Gene3D" id="3.40.47.10">
    <property type="match status" value="1"/>
</dbReference>
<dbReference type="Pfam" id="PF08659">
    <property type="entry name" value="KR"/>
    <property type="match status" value="1"/>
</dbReference>
<dbReference type="InterPro" id="IPR036291">
    <property type="entry name" value="NAD(P)-bd_dom_sf"/>
</dbReference>
<dbReference type="SUPFAM" id="SSF53335">
    <property type="entry name" value="S-adenosyl-L-methionine-dependent methyltransferases"/>
    <property type="match status" value="1"/>
</dbReference>
<reference evidence="13" key="1">
    <citation type="submission" date="2021-10" db="EMBL/GenBank/DDBJ databases">
        <authorList>
            <person name="Piombo E."/>
        </authorList>
    </citation>
    <scope>NUCLEOTIDE SEQUENCE</scope>
</reference>
<dbReference type="InterPro" id="IPR016036">
    <property type="entry name" value="Malonyl_transacylase_ACP-bd"/>
</dbReference>
<dbReference type="Pfam" id="PF00698">
    <property type="entry name" value="Acyl_transf_1"/>
    <property type="match status" value="1"/>
</dbReference>
<dbReference type="InterPro" id="IPR056501">
    <property type="entry name" value="NAD-bd_HRPKS_sdrA"/>
</dbReference>
<dbReference type="SUPFAM" id="SSF50129">
    <property type="entry name" value="GroES-like"/>
    <property type="match status" value="1"/>
</dbReference>
<feature type="domain" description="Carrier" evidence="10">
    <location>
        <begin position="2509"/>
        <end position="2587"/>
    </location>
</feature>
<dbReference type="Gene3D" id="3.10.129.110">
    <property type="entry name" value="Polyketide synthase dehydratase"/>
    <property type="match status" value="1"/>
</dbReference>
<accession>A0A9N9Z7T2</accession>
<dbReference type="PROSITE" id="PS00012">
    <property type="entry name" value="PHOSPHOPANTETHEINE"/>
    <property type="match status" value="1"/>
</dbReference>
<keyword evidence="2" id="KW-0597">Phosphoprotein</keyword>